<gene>
    <name evidence="1" type="ORF">F5544_40545</name>
</gene>
<evidence type="ECO:0008006" key="3">
    <source>
        <dbReference type="Google" id="ProtNLM"/>
    </source>
</evidence>
<dbReference type="KEGG" id="nah:F5544_40545"/>
<dbReference type="Proteomes" id="UP000503540">
    <property type="component" value="Chromosome"/>
</dbReference>
<sequence>MTITDALAPDAALPVSEFDELLVSHPFGDSGYLTGQLEAAFRRRLLSLAYRLPLANDVLDALDAATPYARYRMFGDTVFRCAVQHLQVQLLDGGRYGLDGGLARQILRAAADRLATGGIGLLGAQLDDRIGPEPYHGWIWHEDGRNTPVTRAFHDIVRDHYGLALCTPTENEIALLIQATRLLETVLPRVARSALTHTHLVAIFRPEGRWESTRSSSEFKVSGTIFLNRRTLTNVWTVAEHLLHESLHQQLYDIRQTHSLLVPNAARSDAPLIHSLWNTPDRGGGNKWDTHRALAAFHVYIHLTLFARAAASSGEFAARFGPVRMLGPQTAIARAQYLGEQLRQRGWPELGRAGHTLVEWLDSIRPALMPPLVTGSFVHLLLDRYWREAATVAAAAARGEPDDDGLLDALITREIESVRTILTTIDGDVRGFDEALETNADTPAERFTTARAVIAETLIRACPRRYELALTREPDELVRSMIELSSEQLRVYLGR</sequence>
<reference evidence="1 2" key="1">
    <citation type="journal article" date="2019" name="ACS Chem. Biol.">
        <title>Identification and Mobilization of a Cryptic Antibiotic Biosynthesis Gene Locus from a Human-Pathogenic Nocardia Isolate.</title>
        <authorList>
            <person name="Herisse M."/>
            <person name="Ishida K."/>
            <person name="Porter J.L."/>
            <person name="Howden B."/>
            <person name="Hertweck C."/>
            <person name="Stinear T.P."/>
            <person name="Pidot S.J."/>
        </authorList>
    </citation>
    <scope>NUCLEOTIDE SEQUENCE [LARGE SCALE GENOMIC DNA]</scope>
    <source>
        <strain evidence="1 2">AUSMDU00012717</strain>
    </source>
</reference>
<protein>
    <recommendedName>
        <fullName evidence="3">HEXXH motif domain-containing protein</fullName>
    </recommendedName>
</protein>
<name>A0A6G9YRI7_9NOCA</name>
<evidence type="ECO:0000313" key="2">
    <source>
        <dbReference type="Proteomes" id="UP000503540"/>
    </source>
</evidence>
<dbReference type="RefSeq" id="WP_167478091.1">
    <property type="nucleotide sequence ID" value="NZ_CP046172.1"/>
</dbReference>
<dbReference type="InterPro" id="IPR026337">
    <property type="entry name" value="AKG_HExxH"/>
</dbReference>
<evidence type="ECO:0000313" key="1">
    <source>
        <dbReference type="EMBL" id="QIS15925.1"/>
    </source>
</evidence>
<accession>A0A6G9YRI7</accession>
<keyword evidence="2" id="KW-1185">Reference proteome</keyword>
<dbReference type="NCBIfam" id="TIGR04267">
    <property type="entry name" value="mod_HExxH"/>
    <property type="match status" value="1"/>
</dbReference>
<dbReference type="EMBL" id="CP046172">
    <property type="protein sequence ID" value="QIS15925.1"/>
    <property type="molecule type" value="Genomic_DNA"/>
</dbReference>
<dbReference type="AlphaFoldDB" id="A0A6G9YRI7"/>
<organism evidence="1 2">
    <name type="scientific">Nocardia arthritidis</name>
    <dbReference type="NCBI Taxonomy" id="228602"/>
    <lineage>
        <taxon>Bacteria</taxon>
        <taxon>Bacillati</taxon>
        <taxon>Actinomycetota</taxon>
        <taxon>Actinomycetes</taxon>
        <taxon>Mycobacteriales</taxon>
        <taxon>Nocardiaceae</taxon>
        <taxon>Nocardia</taxon>
    </lineage>
</organism>
<proteinExistence type="predicted"/>